<protein>
    <submittedName>
        <fullName evidence="1">Uncharacterized protein</fullName>
    </submittedName>
</protein>
<reference evidence="1 2" key="1">
    <citation type="journal article" date="2017" name="Environ. Microbiol.">
        <title>Decay of the glycolytic pathway and adaptation to intranuclear parasitism within Enterocytozoonidae microsporidia.</title>
        <authorList>
            <person name="Wiredu Boakye D."/>
            <person name="Jaroenlak P."/>
            <person name="Prachumwat A."/>
            <person name="Williams T.A."/>
            <person name="Bateman K.S."/>
            <person name="Itsathitphaisarn O."/>
            <person name="Sritunyalucksana K."/>
            <person name="Paszkiewicz K.H."/>
            <person name="Moore K.A."/>
            <person name="Stentiford G.D."/>
            <person name="Williams B.A."/>
        </authorList>
    </citation>
    <scope>NUCLEOTIDE SEQUENCE [LARGE SCALE GENOMIC DNA]</scope>
    <source>
        <strain evidence="1 2">TH1</strain>
    </source>
</reference>
<proteinExistence type="predicted"/>
<evidence type="ECO:0000313" key="2">
    <source>
        <dbReference type="Proteomes" id="UP000192758"/>
    </source>
</evidence>
<sequence>MLVSFALIKVLLAQDNATLNQPSQTLHSGIEKIKEMLSGLECLSQVPTTMPLNPEEAIQGNLPQMPNVNLPNNEAGKCYAITTLDCPHDTNNTATTPNNTGFVFPEQGNTGVNGGQGAKPTYPGNNEGVVMPTLPGNSGQVPNSPCLTGFADCYSSAIPSGPTHVIGGIEVPLSPHIPKEDIIKNCPPYSTKVGCPK</sequence>
<dbReference type="VEuPathDB" id="MicrosporidiaDB:EHP00_2133"/>
<comment type="caution">
    <text evidence="1">The sequence shown here is derived from an EMBL/GenBank/DDBJ whole genome shotgun (WGS) entry which is preliminary data.</text>
</comment>
<dbReference type="Proteomes" id="UP000192758">
    <property type="component" value="Unassembled WGS sequence"/>
</dbReference>
<evidence type="ECO:0000313" key="1">
    <source>
        <dbReference type="EMBL" id="OQS55342.1"/>
    </source>
</evidence>
<keyword evidence="2" id="KW-1185">Reference proteome</keyword>
<name>A0A1W0E807_9MICR</name>
<dbReference type="EMBL" id="MNPJ01000011">
    <property type="protein sequence ID" value="OQS55342.1"/>
    <property type="molecule type" value="Genomic_DNA"/>
</dbReference>
<organism evidence="1 2">
    <name type="scientific">Ecytonucleospora hepatopenaei</name>
    <dbReference type="NCBI Taxonomy" id="646526"/>
    <lineage>
        <taxon>Eukaryota</taxon>
        <taxon>Fungi</taxon>
        <taxon>Fungi incertae sedis</taxon>
        <taxon>Microsporidia</taxon>
        <taxon>Enterocytozoonidae</taxon>
        <taxon>Ecytonucleospora</taxon>
    </lineage>
</organism>
<dbReference type="AlphaFoldDB" id="A0A1W0E807"/>
<gene>
    <name evidence="1" type="ORF">EHP00_2133</name>
</gene>
<accession>A0A1W0E807</accession>